<reference evidence="16" key="1">
    <citation type="submission" date="2015-11" db="EMBL/GenBank/DDBJ databases">
        <title>De novo transcriptome assembly of four potential Pierce s Disease insect vectors from Arizona vineyards.</title>
        <authorList>
            <person name="Tassone E.E."/>
        </authorList>
    </citation>
    <scope>NUCLEOTIDE SEQUENCE</scope>
</reference>
<comment type="pathway">
    <text evidence="3">Cofactor metabolism; pyridoxal 5'-phosphate salvage; pyridoxal 5'-phosphate from pyridoxal: step 1/1.</text>
</comment>
<dbReference type="Gene3D" id="3.40.1190.20">
    <property type="match status" value="1"/>
</dbReference>
<sequence length="316" mass="35022">MSVLRMVDQFKVLSIQSHVVSGYVGNKSACFPLQVLGIEVDFINSVQFSNHTEYGLLKGQVLDEKELGELLEGLAGNRLDRSYTHLLTGYIGSTGFLHKVAEVVKYLKDICPNMSYICDPVMGDNGHMYVPKELLPIYRDTIVPLADIITPNQYEVELLIGKSINQLSDMWAAIDWFHQQGVKTVAISSSQLGTGKNLLALASSIAEGKKSQVTIEIPLLDATFTGTGDLFAALFLAWMAKSEGELSEAMEKTVSTLQAVLRRTLEMAKLNAGEEGKLSVQDLELRLIQSKQDIENPVVTIKAKRIIYKIEESFYK</sequence>
<evidence type="ECO:0000256" key="1">
    <source>
        <dbReference type="ARBA" id="ARBA00004750"/>
    </source>
</evidence>
<comment type="pathway">
    <text evidence="1">Cofactor metabolism; pyridoxal 5'-phosphate salvage; pyridoxamine 5'-phosphate from pyridoxamine: step 1/1.</text>
</comment>
<comment type="pathway">
    <text evidence="2">Cofactor metabolism; pyridoxal 5'-phosphate salvage; pyridoxine 5'-phosphate from pyridoxine: step 1/1.</text>
</comment>
<dbReference type="CDD" id="cd01173">
    <property type="entry name" value="pyridoxal_pyridoxamine_kinase"/>
    <property type="match status" value="1"/>
</dbReference>
<name>A0A1B6LAJ2_9HEMI</name>
<dbReference type="GO" id="GO:0008478">
    <property type="term" value="F:pyridoxal kinase activity"/>
    <property type="evidence" value="ECO:0007669"/>
    <property type="project" value="UniProtKB-EC"/>
</dbReference>
<evidence type="ECO:0000256" key="8">
    <source>
        <dbReference type="ARBA" id="ARBA00022741"/>
    </source>
</evidence>
<dbReference type="EMBL" id="GEBQ01019312">
    <property type="protein sequence ID" value="JAT20665.1"/>
    <property type="molecule type" value="Transcribed_RNA"/>
</dbReference>
<evidence type="ECO:0000256" key="14">
    <source>
        <dbReference type="ARBA" id="ARBA00048524"/>
    </source>
</evidence>
<dbReference type="PANTHER" id="PTHR10534">
    <property type="entry name" value="PYRIDOXAL KINASE"/>
    <property type="match status" value="1"/>
</dbReference>
<keyword evidence="8" id="KW-0547">Nucleotide-binding</keyword>
<evidence type="ECO:0000256" key="2">
    <source>
        <dbReference type="ARBA" id="ARBA00004835"/>
    </source>
</evidence>
<dbReference type="Pfam" id="PF08543">
    <property type="entry name" value="Phos_pyr_kin"/>
    <property type="match status" value="1"/>
</dbReference>
<evidence type="ECO:0000313" key="16">
    <source>
        <dbReference type="EMBL" id="JAT20665.1"/>
    </source>
</evidence>
<dbReference type="EC" id="2.7.1.35" evidence="5"/>
<evidence type="ECO:0000256" key="3">
    <source>
        <dbReference type="ARBA" id="ARBA00005210"/>
    </source>
</evidence>
<dbReference type="NCBIfam" id="TIGR00687">
    <property type="entry name" value="pyridox_kin"/>
    <property type="match status" value="1"/>
</dbReference>
<evidence type="ECO:0000256" key="12">
    <source>
        <dbReference type="ARBA" id="ARBA00047310"/>
    </source>
</evidence>
<protein>
    <recommendedName>
        <fullName evidence="6">Pyridoxal kinase</fullName>
        <ecNumber evidence="5">2.7.1.35</ecNumber>
    </recommendedName>
    <alternativeName>
        <fullName evidence="11">Pyridoxine kinase</fullName>
    </alternativeName>
</protein>
<dbReference type="InterPro" id="IPR029056">
    <property type="entry name" value="Ribokinase-like"/>
</dbReference>
<keyword evidence="7" id="KW-0808">Transferase</keyword>
<dbReference type="UniPathway" id="UPA01068">
    <property type="reaction ID" value="UER00298"/>
</dbReference>
<proteinExistence type="inferred from homology"/>
<dbReference type="PANTHER" id="PTHR10534:SF2">
    <property type="entry name" value="PYRIDOXAL KINASE"/>
    <property type="match status" value="1"/>
</dbReference>
<comment type="catalytic activity">
    <reaction evidence="12">
        <text>pyridoxamine + ATP = pyridoxamine 5'-phosphate + ADP + H(+)</text>
        <dbReference type="Rhea" id="RHEA:25104"/>
        <dbReference type="ChEBI" id="CHEBI:15378"/>
        <dbReference type="ChEBI" id="CHEBI:30616"/>
        <dbReference type="ChEBI" id="CHEBI:57761"/>
        <dbReference type="ChEBI" id="CHEBI:58451"/>
        <dbReference type="ChEBI" id="CHEBI:456216"/>
        <dbReference type="EC" id="2.7.1.35"/>
    </reaction>
    <physiologicalReaction direction="left-to-right" evidence="12">
        <dbReference type="Rhea" id="RHEA:25105"/>
    </physiologicalReaction>
</comment>
<evidence type="ECO:0000256" key="4">
    <source>
        <dbReference type="ARBA" id="ARBA00008805"/>
    </source>
</evidence>
<evidence type="ECO:0000256" key="5">
    <source>
        <dbReference type="ARBA" id="ARBA00012104"/>
    </source>
</evidence>
<comment type="similarity">
    <text evidence="4">Belongs to the pyridoxine kinase family.</text>
</comment>
<evidence type="ECO:0000256" key="6">
    <source>
        <dbReference type="ARBA" id="ARBA00018134"/>
    </source>
</evidence>
<dbReference type="InterPro" id="IPR004625">
    <property type="entry name" value="PyrdxlKinase"/>
</dbReference>
<dbReference type="GO" id="GO:0009443">
    <property type="term" value="P:pyridoxal 5'-phosphate salvage"/>
    <property type="evidence" value="ECO:0007669"/>
    <property type="project" value="InterPro"/>
</dbReference>
<dbReference type="SUPFAM" id="SSF53613">
    <property type="entry name" value="Ribokinase-like"/>
    <property type="match status" value="1"/>
</dbReference>
<evidence type="ECO:0000256" key="11">
    <source>
        <dbReference type="ARBA" id="ARBA00032808"/>
    </source>
</evidence>
<comment type="catalytic activity">
    <reaction evidence="14">
        <text>pyridoxine + ATP = pyridoxine 5'-phosphate + ADP + H(+)</text>
        <dbReference type="Rhea" id="RHEA:25108"/>
        <dbReference type="ChEBI" id="CHEBI:15378"/>
        <dbReference type="ChEBI" id="CHEBI:16709"/>
        <dbReference type="ChEBI" id="CHEBI:30616"/>
        <dbReference type="ChEBI" id="CHEBI:58589"/>
        <dbReference type="ChEBI" id="CHEBI:456216"/>
        <dbReference type="EC" id="2.7.1.35"/>
    </reaction>
    <physiologicalReaction direction="left-to-right" evidence="14">
        <dbReference type="Rhea" id="RHEA:25109"/>
    </physiologicalReaction>
</comment>
<evidence type="ECO:0000256" key="10">
    <source>
        <dbReference type="ARBA" id="ARBA00022840"/>
    </source>
</evidence>
<keyword evidence="9" id="KW-0418">Kinase</keyword>
<organism evidence="16">
    <name type="scientific">Graphocephala atropunctata</name>
    <dbReference type="NCBI Taxonomy" id="36148"/>
    <lineage>
        <taxon>Eukaryota</taxon>
        <taxon>Metazoa</taxon>
        <taxon>Ecdysozoa</taxon>
        <taxon>Arthropoda</taxon>
        <taxon>Hexapoda</taxon>
        <taxon>Insecta</taxon>
        <taxon>Pterygota</taxon>
        <taxon>Neoptera</taxon>
        <taxon>Paraneoptera</taxon>
        <taxon>Hemiptera</taxon>
        <taxon>Auchenorrhyncha</taxon>
        <taxon>Membracoidea</taxon>
        <taxon>Cicadellidae</taxon>
        <taxon>Cicadellinae</taxon>
        <taxon>Cicadellini</taxon>
        <taxon>Graphocephala</taxon>
    </lineage>
</organism>
<dbReference type="GO" id="GO:0005829">
    <property type="term" value="C:cytosol"/>
    <property type="evidence" value="ECO:0007669"/>
    <property type="project" value="TreeGrafter"/>
</dbReference>
<dbReference type="AlphaFoldDB" id="A0A1B6LAJ2"/>
<evidence type="ECO:0000256" key="13">
    <source>
        <dbReference type="ARBA" id="ARBA00047377"/>
    </source>
</evidence>
<evidence type="ECO:0000256" key="7">
    <source>
        <dbReference type="ARBA" id="ARBA00022679"/>
    </source>
</evidence>
<evidence type="ECO:0000259" key="15">
    <source>
        <dbReference type="Pfam" id="PF08543"/>
    </source>
</evidence>
<accession>A0A1B6LAJ2</accession>
<keyword evidence="10" id="KW-0067">ATP-binding</keyword>
<comment type="catalytic activity">
    <reaction evidence="13">
        <text>pyridoxal + ATP = pyridoxal 5'-phosphate + ADP + H(+)</text>
        <dbReference type="Rhea" id="RHEA:10224"/>
        <dbReference type="ChEBI" id="CHEBI:15378"/>
        <dbReference type="ChEBI" id="CHEBI:17310"/>
        <dbReference type="ChEBI" id="CHEBI:30616"/>
        <dbReference type="ChEBI" id="CHEBI:456216"/>
        <dbReference type="ChEBI" id="CHEBI:597326"/>
        <dbReference type="EC" id="2.7.1.35"/>
    </reaction>
    <physiologicalReaction direction="left-to-right" evidence="13">
        <dbReference type="Rhea" id="RHEA:10225"/>
    </physiologicalReaction>
</comment>
<evidence type="ECO:0000256" key="9">
    <source>
        <dbReference type="ARBA" id="ARBA00022777"/>
    </source>
</evidence>
<dbReference type="GO" id="GO:0005524">
    <property type="term" value="F:ATP binding"/>
    <property type="evidence" value="ECO:0007669"/>
    <property type="project" value="UniProtKB-KW"/>
</dbReference>
<gene>
    <name evidence="16" type="ORF">g.43181</name>
</gene>
<feature type="domain" description="Pyridoxamine kinase/Phosphomethylpyrimidine kinase" evidence="15">
    <location>
        <begin position="88"/>
        <end position="269"/>
    </location>
</feature>
<dbReference type="InterPro" id="IPR013749">
    <property type="entry name" value="PM/HMP-P_kinase-1"/>
</dbReference>